<proteinExistence type="predicted"/>
<comment type="caution">
    <text evidence="1">The sequence shown here is derived from an EMBL/GenBank/DDBJ whole genome shotgun (WGS) entry which is preliminary data.</text>
</comment>
<reference evidence="1 2" key="1">
    <citation type="submission" date="2023-07" db="EMBL/GenBank/DDBJ databases">
        <title>Genomic Encyclopedia of Type Strains, Phase IV (KMG-IV): sequencing the most valuable type-strain genomes for metagenomic binning, comparative biology and taxonomic classification.</title>
        <authorList>
            <person name="Goeker M."/>
        </authorList>
    </citation>
    <scope>NUCLEOTIDE SEQUENCE [LARGE SCALE GENOMIC DNA]</scope>
    <source>
        <strain evidence="1 2">DSM 46876</strain>
    </source>
</reference>
<name>A0AAJ1WQ16_9BACL</name>
<gene>
    <name evidence="1" type="ORF">J2Z48_001244</name>
</gene>
<evidence type="ECO:0000313" key="1">
    <source>
        <dbReference type="EMBL" id="MDQ0417072.1"/>
    </source>
</evidence>
<sequence length="32" mass="3707">MKKKTQRQSLLEDSAFGFSLRLQQLLATASYF</sequence>
<keyword evidence="2" id="KW-1185">Reference proteome</keyword>
<organism evidence="1 2">
    <name type="scientific">Croceifilum oryzae</name>
    <dbReference type="NCBI Taxonomy" id="1553429"/>
    <lineage>
        <taxon>Bacteria</taxon>
        <taxon>Bacillati</taxon>
        <taxon>Bacillota</taxon>
        <taxon>Bacilli</taxon>
        <taxon>Bacillales</taxon>
        <taxon>Thermoactinomycetaceae</taxon>
        <taxon>Croceifilum</taxon>
    </lineage>
</organism>
<evidence type="ECO:0000313" key="2">
    <source>
        <dbReference type="Proteomes" id="UP001238450"/>
    </source>
</evidence>
<protein>
    <submittedName>
        <fullName evidence="1">Uncharacterized protein</fullName>
    </submittedName>
</protein>
<dbReference type="AlphaFoldDB" id="A0AAJ1WQ16"/>
<dbReference type="EMBL" id="JAUSUV010000005">
    <property type="protein sequence ID" value="MDQ0417072.1"/>
    <property type="molecule type" value="Genomic_DNA"/>
</dbReference>
<dbReference type="Proteomes" id="UP001238450">
    <property type="component" value="Unassembled WGS sequence"/>
</dbReference>
<accession>A0AAJ1WQ16</accession>